<dbReference type="STRING" id="1058.SAMN05421783_1634"/>
<name>A0A1H3DV02_THIRO</name>
<keyword evidence="3" id="KW-1185">Reference proteome</keyword>
<gene>
    <name evidence="2" type="ORF">SAMN05421783_1634</name>
</gene>
<dbReference type="Proteomes" id="UP000198816">
    <property type="component" value="Unassembled WGS sequence"/>
</dbReference>
<evidence type="ECO:0000313" key="2">
    <source>
        <dbReference type="EMBL" id="SDX70363.1"/>
    </source>
</evidence>
<proteinExistence type="predicted"/>
<feature type="domain" description="Phosphodiester glycosidase" evidence="1">
    <location>
        <begin position="2"/>
        <end position="141"/>
    </location>
</feature>
<sequence length="164" mass="18073">MAGVNGGFFHPDRQPCELVISKGQRINRFGTAKFPSGKIYSDERGIHLVRRGRFHDHPHITALLQTGPYLVENARPVRGLSTADPRRRTFVATDWRGHWVIGATPSGLTLAELEAILAFPDDLTPWRVDRAINLDGGSSSEPLGESRRLVGVSHATRANSLSSR</sequence>
<dbReference type="InterPro" id="IPR018711">
    <property type="entry name" value="NAGPA"/>
</dbReference>
<evidence type="ECO:0000313" key="3">
    <source>
        <dbReference type="Proteomes" id="UP000198816"/>
    </source>
</evidence>
<protein>
    <recommendedName>
        <fullName evidence="1">Phosphodiester glycosidase domain-containing protein</fullName>
    </recommendedName>
</protein>
<dbReference type="EMBL" id="FNNZ01000063">
    <property type="protein sequence ID" value="SDX70363.1"/>
    <property type="molecule type" value="Genomic_DNA"/>
</dbReference>
<dbReference type="RefSeq" id="WP_342721930.1">
    <property type="nucleotide sequence ID" value="NZ_FNNZ01000063.1"/>
</dbReference>
<dbReference type="Pfam" id="PF09992">
    <property type="entry name" value="NAGPA"/>
    <property type="match status" value="1"/>
</dbReference>
<organism evidence="2 3">
    <name type="scientific">Thiocapsa roseopersicina</name>
    <dbReference type="NCBI Taxonomy" id="1058"/>
    <lineage>
        <taxon>Bacteria</taxon>
        <taxon>Pseudomonadati</taxon>
        <taxon>Pseudomonadota</taxon>
        <taxon>Gammaproteobacteria</taxon>
        <taxon>Chromatiales</taxon>
        <taxon>Chromatiaceae</taxon>
        <taxon>Thiocapsa</taxon>
    </lineage>
</organism>
<dbReference type="AlphaFoldDB" id="A0A1H3DV02"/>
<accession>A0A1H3DV02</accession>
<reference evidence="3" key="1">
    <citation type="submission" date="2016-10" db="EMBL/GenBank/DDBJ databases">
        <authorList>
            <person name="Varghese N."/>
            <person name="Submissions S."/>
        </authorList>
    </citation>
    <scope>NUCLEOTIDE SEQUENCE [LARGE SCALE GENOMIC DNA]</scope>
    <source>
        <strain evidence="3">DSM 217</strain>
    </source>
</reference>
<evidence type="ECO:0000259" key="1">
    <source>
        <dbReference type="Pfam" id="PF09992"/>
    </source>
</evidence>